<reference evidence="2" key="1">
    <citation type="submission" date="2014-09" db="EMBL/GenBank/DDBJ databases">
        <authorList>
            <person name="Magalhaes I.L.F."/>
            <person name="Oliveira U."/>
            <person name="Santos F.R."/>
            <person name="Vidigal T.H.D.A."/>
            <person name="Brescovit A.D."/>
            <person name="Santos A.J."/>
        </authorList>
    </citation>
    <scope>NUCLEOTIDE SEQUENCE</scope>
    <source>
        <tissue evidence="2">Shoot tissue taken approximately 20 cm above the soil surface</tissue>
    </source>
</reference>
<dbReference type="EMBL" id="GBRH01272923">
    <property type="protein sequence ID" value="JAD24972.1"/>
    <property type="molecule type" value="Transcribed_RNA"/>
</dbReference>
<name>A0A0A8YRG0_ARUDO</name>
<feature type="compositionally biased region" description="Basic and acidic residues" evidence="1">
    <location>
        <begin position="84"/>
        <end position="100"/>
    </location>
</feature>
<feature type="region of interest" description="Disordered" evidence="1">
    <location>
        <begin position="34"/>
        <end position="100"/>
    </location>
</feature>
<dbReference type="PANTHER" id="PTHR34480">
    <property type="entry name" value="OS01G0967800 PROTEIN-RELATED"/>
    <property type="match status" value="1"/>
</dbReference>
<dbReference type="PANTHER" id="PTHR34480:SF11">
    <property type="entry name" value="OS05G0173500 PROTEIN"/>
    <property type="match status" value="1"/>
</dbReference>
<feature type="region of interest" description="Disordered" evidence="1">
    <location>
        <begin position="462"/>
        <end position="482"/>
    </location>
</feature>
<sequence length="482" mass="55961">MEEEIIQIESFRPGWSSLKEGCLDDTKQVMGQSVLLASHSSSRSVEAPPEEASSVEEETSTLLKVEKKNKLKPSSSGDLGKIAQIEDEHSDKKPSSEDLSKTIAQDEDEQHSMLGVHAIEDHKQEQGGRAGECVQSLLDLDDDTISEKTTHYFKQLNFDLPEDNHYWPEYEPDQLTKVNEQLALYRIRGYQLQVDQELDELDDENLKRHYPPTTLYKKGYFQYYEDSLEWYFDPGLCERPDIDDYQRLMLHDNGEYHDLIQCYLTRNTYEEDQAYVKYRAALANELKWVEDCLDHRIHQWKKIKSVAFLQAVKIGAGFPDVSACLVISGFHEHLWSSQFDRYNYKGLDGVYFEIWKRVAKLQMNFRAALLELQEQDMFPLYSSDIKHELENTPERRFLLEDNFDAHVARIGDMVLEGEARQLIKQAVIKMAPKPKTYLDYAMKKLEIAEEIDIISKVRRPERIGPQRREDDSEAKLAMGAGI</sequence>
<proteinExistence type="predicted"/>
<dbReference type="AlphaFoldDB" id="A0A0A8YRG0"/>
<evidence type="ECO:0000313" key="2">
    <source>
        <dbReference type="EMBL" id="JAD24972.1"/>
    </source>
</evidence>
<feature type="compositionally biased region" description="Basic and acidic residues" evidence="1">
    <location>
        <begin position="462"/>
        <end position="474"/>
    </location>
</feature>
<organism evidence="2">
    <name type="scientific">Arundo donax</name>
    <name type="common">Giant reed</name>
    <name type="synonym">Donax arundinaceus</name>
    <dbReference type="NCBI Taxonomy" id="35708"/>
    <lineage>
        <taxon>Eukaryota</taxon>
        <taxon>Viridiplantae</taxon>
        <taxon>Streptophyta</taxon>
        <taxon>Embryophyta</taxon>
        <taxon>Tracheophyta</taxon>
        <taxon>Spermatophyta</taxon>
        <taxon>Magnoliopsida</taxon>
        <taxon>Liliopsida</taxon>
        <taxon>Poales</taxon>
        <taxon>Poaceae</taxon>
        <taxon>PACMAD clade</taxon>
        <taxon>Arundinoideae</taxon>
        <taxon>Arundineae</taxon>
        <taxon>Arundo</taxon>
    </lineage>
</organism>
<accession>A0A0A8YRG0</accession>
<evidence type="ECO:0000256" key="1">
    <source>
        <dbReference type="SAM" id="MobiDB-lite"/>
    </source>
</evidence>
<protein>
    <submittedName>
        <fullName evidence="2">Uncharacterized protein</fullName>
    </submittedName>
</protein>
<reference evidence="2" key="2">
    <citation type="journal article" date="2015" name="Data Brief">
        <title>Shoot transcriptome of the giant reed, Arundo donax.</title>
        <authorList>
            <person name="Barrero R.A."/>
            <person name="Guerrero F.D."/>
            <person name="Moolhuijzen P."/>
            <person name="Goolsby J.A."/>
            <person name="Tidwell J."/>
            <person name="Bellgard S.E."/>
            <person name="Bellgard M.I."/>
        </authorList>
    </citation>
    <scope>NUCLEOTIDE SEQUENCE</scope>
    <source>
        <tissue evidence="2">Shoot tissue taken approximately 20 cm above the soil surface</tissue>
    </source>
</reference>
<feature type="compositionally biased region" description="Low complexity" evidence="1">
    <location>
        <begin position="34"/>
        <end position="52"/>
    </location>
</feature>